<evidence type="ECO:0000256" key="6">
    <source>
        <dbReference type="SAM" id="Phobius"/>
    </source>
</evidence>
<gene>
    <name evidence="8" type="ORF">ABDK96_16215</name>
</gene>
<keyword evidence="9" id="KW-1185">Reference proteome</keyword>
<organism evidence="8 9">
    <name type="scientific">Citricoccus nitrophenolicus</name>
    <dbReference type="NCBI Taxonomy" id="863575"/>
    <lineage>
        <taxon>Bacteria</taxon>
        <taxon>Bacillati</taxon>
        <taxon>Actinomycetota</taxon>
        <taxon>Actinomycetes</taxon>
        <taxon>Micrococcales</taxon>
        <taxon>Micrococcaceae</taxon>
        <taxon>Citricoccus</taxon>
    </lineage>
</organism>
<reference evidence="8 9" key="1">
    <citation type="submission" date="2024-05" db="EMBL/GenBank/DDBJ databases">
        <authorList>
            <person name="Yi C."/>
        </authorList>
    </citation>
    <scope>NUCLEOTIDE SEQUENCE [LARGE SCALE GENOMIC DNA]</scope>
    <source>
        <strain evidence="8 9">XS13</strain>
    </source>
</reference>
<keyword evidence="4 6" id="KW-1133">Transmembrane helix</keyword>
<sequence length="398" mass="40862">MAATDTAIDRLTSDRPRGGLTALCIAVTTSWGLLYYSLPVALAPIAADTGWSHTAITGAFSAGLIVSALAGIRVGGILDARGPRRVMTAGAGLGVLALVLVAWAPTLPMFFAAWLVAGLAQSAVLYPPAFAVITRWYGPQRVRPLTTLTLIAGLASTIFAPLTAWLIDHLGWRTSYLVLAGILAALTLPLHALFLNPTWTDAPSAHPASDAAADIRSVTRTPRFITLQLTLALATLAFFAVTINLIPLLLERGMDYATAALALGLVGAGQVIGRLGYAALDRTTTPRGRTVAILGAGAAGLWALALLPGPAWLLITLAVLVGAARGCHTLLQATAVSDRWGTTNFASINAVFTAPMTAVGALAPVAGPALASLLGGYPAMAVTMALALTAVVLLAARS</sequence>
<dbReference type="Proteomes" id="UP001484097">
    <property type="component" value="Unassembled WGS sequence"/>
</dbReference>
<dbReference type="InterPro" id="IPR052983">
    <property type="entry name" value="MFS_Riboflavin_Transporter"/>
</dbReference>
<evidence type="ECO:0000256" key="3">
    <source>
        <dbReference type="ARBA" id="ARBA00022692"/>
    </source>
</evidence>
<evidence type="ECO:0000259" key="7">
    <source>
        <dbReference type="PROSITE" id="PS50850"/>
    </source>
</evidence>
<feature type="transmembrane region" description="Helical" evidence="6">
    <location>
        <begin position="145"/>
        <end position="167"/>
    </location>
</feature>
<proteinExistence type="predicted"/>
<keyword evidence="3 6" id="KW-0812">Transmembrane</keyword>
<evidence type="ECO:0000256" key="4">
    <source>
        <dbReference type="ARBA" id="ARBA00022989"/>
    </source>
</evidence>
<evidence type="ECO:0000256" key="1">
    <source>
        <dbReference type="ARBA" id="ARBA00004651"/>
    </source>
</evidence>
<dbReference type="PANTHER" id="PTHR43385">
    <property type="entry name" value="RIBOFLAVIN TRANSPORTER RIBJ"/>
    <property type="match status" value="1"/>
</dbReference>
<dbReference type="Gene3D" id="1.20.1250.20">
    <property type="entry name" value="MFS general substrate transporter like domains"/>
    <property type="match status" value="1"/>
</dbReference>
<dbReference type="SUPFAM" id="SSF103473">
    <property type="entry name" value="MFS general substrate transporter"/>
    <property type="match status" value="1"/>
</dbReference>
<comment type="caution">
    <text evidence="8">The sequence shown here is derived from an EMBL/GenBank/DDBJ whole genome shotgun (WGS) entry which is preliminary data.</text>
</comment>
<dbReference type="RefSeq" id="WP_347922045.1">
    <property type="nucleotide sequence ID" value="NZ_JBDXMX010000012.1"/>
</dbReference>
<feature type="transmembrane region" description="Helical" evidence="6">
    <location>
        <begin position="20"/>
        <end position="38"/>
    </location>
</feature>
<dbReference type="InterPro" id="IPR020846">
    <property type="entry name" value="MFS_dom"/>
</dbReference>
<feature type="transmembrane region" description="Helical" evidence="6">
    <location>
        <begin position="256"/>
        <end position="277"/>
    </location>
</feature>
<feature type="transmembrane region" description="Helical" evidence="6">
    <location>
        <begin position="111"/>
        <end position="133"/>
    </location>
</feature>
<comment type="subcellular location">
    <subcellularLocation>
        <location evidence="1">Cell membrane</location>
        <topology evidence="1">Multi-pass membrane protein</topology>
    </subcellularLocation>
</comment>
<feature type="transmembrane region" description="Helical" evidence="6">
    <location>
        <begin position="224"/>
        <end position="250"/>
    </location>
</feature>
<dbReference type="EMBL" id="JBDXMX010000012">
    <property type="protein sequence ID" value="MEO9249228.1"/>
    <property type="molecule type" value="Genomic_DNA"/>
</dbReference>
<dbReference type="InterPro" id="IPR036259">
    <property type="entry name" value="MFS_trans_sf"/>
</dbReference>
<feature type="transmembrane region" description="Helical" evidence="6">
    <location>
        <begin position="377"/>
        <end position="396"/>
    </location>
</feature>
<dbReference type="Pfam" id="PF07690">
    <property type="entry name" value="MFS_1"/>
    <property type="match status" value="1"/>
</dbReference>
<dbReference type="InterPro" id="IPR011701">
    <property type="entry name" value="MFS"/>
</dbReference>
<name>A0ABV0IM30_9MICC</name>
<dbReference type="PANTHER" id="PTHR43385:SF1">
    <property type="entry name" value="RIBOFLAVIN TRANSPORTER RIBJ"/>
    <property type="match status" value="1"/>
</dbReference>
<feature type="transmembrane region" description="Helical" evidence="6">
    <location>
        <begin position="289"/>
        <end position="305"/>
    </location>
</feature>
<keyword evidence="2" id="KW-0813">Transport</keyword>
<evidence type="ECO:0000313" key="8">
    <source>
        <dbReference type="EMBL" id="MEO9249228.1"/>
    </source>
</evidence>
<evidence type="ECO:0000256" key="5">
    <source>
        <dbReference type="ARBA" id="ARBA00023136"/>
    </source>
</evidence>
<evidence type="ECO:0000313" key="9">
    <source>
        <dbReference type="Proteomes" id="UP001484097"/>
    </source>
</evidence>
<accession>A0ABV0IM30</accession>
<feature type="domain" description="Major facilitator superfamily (MFS) profile" evidence="7">
    <location>
        <begin position="1"/>
        <end position="398"/>
    </location>
</feature>
<protein>
    <submittedName>
        <fullName evidence="8">MFS transporter</fullName>
    </submittedName>
</protein>
<feature type="transmembrane region" description="Helical" evidence="6">
    <location>
        <begin position="86"/>
        <end position="105"/>
    </location>
</feature>
<feature type="transmembrane region" description="Helical" evidence="6">
    <location>
        <begin position="343"/>
        <end position="365"/>
    </location>
</feature>
<evidence type="ECO:0000256" key="2">
    <source>
        <dbReference type="ARBA" id="ARBA00022448"/>
    </source>
</evidence>
<keyword evidence="5 6" id="KW-0472">Membrane</keyword>
<dbReference type="PROSITE" id="PS50850">
    <property type="entry name" value="MFS"/>
    <property type="match status" value="1"/>
</dbReference>
<feature type="transmembrane region" description="Helical" evidence="6">
    <location>
        <begin position="311"/>
        <end position="331"/>
    </location>
</feature>
<feature type="transmembrane region" description="Helical" evidence="6">
    <location>
        <begin position="50"/>
        <end position="74"/>
    </location>
</feature>
<feature type="transmembrane region" description="Helical" evidence="6">
    <location>
        <begin position="173"/>
        <end position="195"/>
    </location>
</feature>